<feature type="region of interest" description="Disordered" evidence="1">
    <location>
        <begin position="393"/>
        <end position="460"/>
    </location>
</feature>
<keyword evidence="2" id="KW-0732">Signal</keyword>
<keyword evidence="4" id="KW-1185">Reference proteome</keyword>
<name>A0ABP0M5P5_9DINO</name>
<dbReference type="InterPro" id="IPR036073">
    <property type="entry name" value="Desulfoferrodoxin_Fe-bd_dom_sf"/>
</dbReference>
<feature type="region of interest" description="Disordered" evidence="1">
    <location>
        <begin position="483"/>
        <end position="505"/>
    </location>
</feature>
<evidence type="ECO:0000256" key="2">
    <source>
        <dbReference type="SAM" id="SignalP"/>
    </source>
</evidence>
<feature type="chain" id="PRO_5046295361" evidence="2">
    <location>
        <begin position="29"/>
        <end position="777"/>
    </location>
</feature>
<organism evidence="3 4">
    <name type="scientific">Durusdinium trenchii</name>
    <dbReference type="NCBI Taxonomy" id="1381693"/>
    <lineage>
        <taxon>Eukaryota</taxon>
        <taxon>Sar</taxon>
        <taxon>Alveolata</taxon>
        <taxon>Dinophyceae</taxon>
        <taxon>Suessiales</taxon>
        <taxon>Symbiodiniaceae</taxon>
        <taxon>Durusdinium</taxon>
    </lineage>
</organism>
<protein>
    <submittedName>
        <fullName evidence="3">Potassium voltage-gated channel subfamily H member 2</fullName>
    </submittedName>
</protein>
<proteinExistence type="predicted"/>
<evidence type="ECO:0000313" key="3">
    <source>
        <dbReference type="EMBL" id="CAK9046797.1"/>
    </source>
</evidence>
<dbReference type="EMBL" id="CAXAMM010019979">
    <property type="protein sequence ID" value="CAK9046797.1"/>
    <property type="molecule type" value="Genomic_DNA"/>
</dbReference>
<accession>A0ABP0M5P5</accession>
<sequence length="777" mass="83707">MSRAKGSARPLLLLLVAACLRFASVGFAGAGAGTPERSVTSLAASAGDVEVTRKQALLVSAVLASGASSAHAEDMKLKVKSLMKEDPTPNDNGAPEKHIPKVTVSDGSVEVLVPHVMDKEKPHYIEYVWVSDASTGEVLSVKSFAPTDASPPTLTASLPKGTVAKPMRFRMAETRDLKVRVADAQGLRLMSGGEIRLVITLCASDDLQGEAFGAKVTPWLKVPTDEAPQWKAREALFAVPMERCFEATFVDSAHLQIALMQKGHASPQERPNKSMAQQVGSLGFSALQGGLSALRVESFPLGSAVNLGFERQSQGGEMIGILKIPVGRRLACGQGGNDGAQWVQLQKNETVKGSLLLELATDEHLEAMAAAVISPVVPTASFAPAVYSAPAAPLGPTSPSHRDAIHSPERSGSEIRESSPITSSQSGQGSRSACQSDSESGTRDGLGEHSDGPEFEAGSVRSAEEEAFLKSLSAESNKVLLEMSQAKPSAPREWRPRASPTTQSEDNVNIFNINESGRGSSVGRWLKWSTAPVRLSSLRSALDPGVRQQRKEVRKWRQWHEVFCVLNAIEHHLSEIMSGLRQAEASMRRFGQSHGSEALREPSRLPAFLCDAALYYQSEAAVPAHLEDQLSQLEALADEFRGISLEPDVNTPRPESEDLRVDIAVLLESLIMGSYQALAEYKKMHCRLELVAKEYEPLCRLEVDNASKTFLPLLVDVPVPAVLPEQAVQWAEDFSQLVGNASVMLTALVRELQSRKGHLGSSLSELRSLLLRHAAGD</sequence>
<dbReference type="SUPFAM" id="SSF49367">
    <property type="entry name" value="Superoxide reductase-like"/>
    <property type="match status" value="1"/>
</dbReference>
<reference evidence="3 4" key="1">
    <citation type="submission" date="2024-02" db="EMBL/GenBank/DDBJ databases">
        <authorList>
            <person name="Chen Y."/>
            <person name="Shah S."/>
            <person name="Dougan E. K."/>
            <person name="Thang M."/>
            <person name="Chan C."/>
        </authorList>
    </citation>
    <scope>NUCLEOTIDE SEQUENCE [LARGE SCALE GENOMIC DNA]</scope>
</reference>
<comment type="caution">
    <text evidence="3">The sequence shown here is derived from an EMBL/GenBank/DDBJ whole genome shotgun (WGS) entry which is preliminary data.</text>
</comment>
<dbReference type="Proteomes" id="UP001642464">
    <property type="component" value="Unassembled WGS sequence"/>
</dbReference>
<feature type="signal peptide" evidence="2">
    <location>
        <begin position="1"/>
        <end position="28"/>
    </location>
</feature>
<evidence type="ECO:0000256" key="1">
    <source>
        <dbReference type="SAM" id="MobiDB-lite"/>
    </source>
</evidence>
<dbReference type="Gene3D" id="2.60.40.730">
    <property type="entry name" value="SOR catalytic domain"/>
    <property type="match status" value="1"/>
</dbReference>
<evidence type="ECO:0000313" key="4">
    <source>
        <dbReference type="Proteomes" id="UP001642464"/>
    </source>
</evidence>
<feature type="compositionally biased region" description="Polar residues" evidence="1">
    <location>
        <begin position="419"/>
        <end position="439"/>
    </location>
</feature>
<gene>
    <name evidence="3" type="ORF">SCF082_LOCUS26292</name>
</gene>
<feature type="compositionally biased region" description="Basic and acidic residues" evidence="1">
    <location>
        <begin position="400"/>
        <end position="417"/>
    </location>
</feature>
<feature type="compositionally biased region" description="Basic and acidic residues" evidence="1">
    <location>
        <begin position="440"/>
        <end position="452"/>
    </location>
</feature>